<keyword evidence="6" id="KW-0496">Mitochondrion</keyword>
<evidence type="ECO:0000256" key="2">
    <source>
        <dbReference type="ARBA" id="ARBA00022723"/>
    </source>
</evidence>
<sequence length="649" mass="72034">MKLQKDFEQHNLENQEASAADLEAQEQQQLINEQEYNIIEEEEEEEDDMEGEDYADLDGQAEKEGRMQGREARLHEYTRLGHWRTYPSTVHLPVEDLVSPITTLLTRTDTTHIKQAAEKAFGGPGLPFSVATPASKRNALQRGIGLEAGQGRMSEIEADTFIATNYPGMYSTATSILVEVRKRLGSQWLHTLMSRNGGDGPRMLDVGAGGAAAAAWQEIVKAEWQLAKDRGEASGYGPKGKKSVVVGSDHLRHRISRFLHDTSFLPRLPDYLHSGNHPDKIDDSETPLQRKQFDVIVASHMLLPLHEEWRRKAFIDNLWEMLSPDGGILIVLEKGMPRGFEAVADVRARLLNEFIEAPTSDPQVPSPDHPETEPLPEREHGSIIAPCTNHKPCPMYLTPGLSPGRKDFCHFSQRFTRPPFLQKILEAKWRNHEDIDFSFIAVQRGTTTAVNADTSTITTEKTAIMENAQDIADRAFQGYEHARPSSSFSASPTPTTADAGPDARSLPRQILPPLKRTGHVTLDVCTPAGTIERWTVPKSFSRQAYHDARKTRWGDLWALGAKTRVVRSVRLGKAGTIAVNDGGVRAQRALGTGKKGKGRNTKKLPVIELNANDSGIFSATEGGLAGRGVINTRERRTKGGKKPRRQQKD</sequence>
<dbReference type="InterPro" id="IPR052571">
    <property type="entry name" value="Mt_RNA_Methyltransferase"/>
</dbReference>
<feature type="region of interest" description="Disordered" evidence="8">
    <location>
        <begin position="627"/>
        <end position="649"/>
    </location>
</feature>
<dbReference type="GO" id="GO:0051536">
    <property type="term" value="F:iron-sulfur cluster binding"/>
    <property type="evidence" value="ECO:0007669"/>
    <property type="project" value="UniProtKB-KW"/>
</dbReference>
<comment type="function">
    <text evidence="7">Mitochondrial ribosome (mitoribosome) assembly factor. Binds at the interface of the head and body domains of the mitochondrial small ribosomal subunit (mt-SSU), occluding the mRNA channel and preventing compaction of the head domain towards the body. Probable inactive methyltransferase: retains the characteristic folding and ability to bind S-adenosyl-L-methionine, but it probably lost its methyltransferase activity.</text>
</comment>
<dbReference type="GO" id="GO:0008168">
    <property type="term" value="F:methyltransferase activity"/>
    <property type="evidence" value="ECO:0007669"/>
    <property type="project" value="InterPro"/>
</dbReference>
<dbReference type="PANTHER" id="PTHR13184">
    <property type="entry name" value="37S RIBOSOMAL PROTEIN S22"/>
    <property type="match status" value="1"/>
</dbReference>
<keyword evidence="5" id="KW-0411">Iron-sulfur</keyword>
<evidence type="ECO:0000256" key="5">
    <source>
        <dbReference type="ARBA" id="ARBA00023014"/>
    </source>
</evidence>
<feature type="non-terminal residue" evidence="9">
    <location>
        <position position="649"/>
    </location>
</feature>
<dbReference type="InterPro" id="IPR029063">
    <property type="entry name" value="SAM-dependent_MTases_sf"/>
</dbReference>
<evidence type="ECO:0000256" key="1">
    <source>
        <dbReference type="ARBA" id="ARBA00004173"/>
    </source>
</evidence>
<keyword evidence="10" id="KW-1185">Reference proteome</keyword>
<dbReference type="Pfam" id="PF09243">
    <property type="entry name" value="Rsm22"/>
    <property type="match status" value="1"/>
</dbReference>
<feature type="region of interest" description="Disordered" evidence="8">
    <location>
        <begin position="482"/>
        <end position="506"/>
    </location>
</feature>
<dbReference type="AlphaFoldDB" id="A0A136J9C3"/>
<dbReference type="FunCoup" id="A0A136J9C3">
    <property type="interactions" value="293"/>
</dbReference>
<feature type="compositionally biased region" description="Low complexity" evidence="8">
    <location>
        <begin position="15"/>
        <end position="30"/>
    </location>
</feature>
<feature type="compositionally biased region" description="Basic residues" evidence="8">
    <location>
        <begin position="635"/>
        <end position="649"/>
    </location>
</feature>
<feature type="compositionally biased region" description="Basic and acidic residues" evidence="8">
    <location>
        <begin position="368"/>
        <end position="378"/>
    </location>
</feature>
<evidence type="ECO:0000256" key="4">
    <source>
        <dbReference type="ARBA" id="ARBA00023004"/>
    </source>
</evidence>
<evidence type="ECO:0000256" key="3">
    <source>
        <dbReference type="ARBA" id="ARBA00022946"/>
    </source>
</evidence>
<dbReference type="InterPro" id="IPR015324">
    <property type="entry name" value="Ribosomal_Rsm22-like"/>
</dbReference>
<evidence type="ECO:0000313" key="9">
    <source>
        <dbReference type="EMBL" id="KXJ93732.1"/>
    </source>
</evidence>
<protein>
    <submittedName>
        <fullName evidence="9">Mitochondrial small ribosomal subunit Rsm22-domain-containing protein</fullName>
    </submittedName>
</protein>
<proteinExistence type="predicted"/>
<organism evidence="9 10">
    <name type="scientific">Microdochium bolleyi</name>
    <dbReference type="NCBI Taxonomy" id="196109"/>
    <lineage>
        <taxon>Eukaryota</taxon>
        <taxon>Fungi</taxon>
        <taxon>Dikarya</taxon>
        <taxon>Ascomycota</taxon>
        <taxon>Pezizomycotina</taxon>
        <taxon>Sordariomycetes</taxon>
        <taxon>Xylariomycetidae</taxon>
        <taxon>Xylariales</taxon>
        <taxon>Microdochiaceae</taxon>
        <taxon>Microdochium</taxon>
    </lineage>
</organism>
<dbReference type="GO" id="GO:0005763">
    <property type="term" value="C:mitochondrial small ribosomal subunit"/>
    <property type="evidence" value="ECO:0007669"/>
    <property type="project" value="TreeGrafter"/>
</dbReference>
<dbReference type="GO" id="GO:0003735">
    <property type="term" value="F:structural constituent of ribosome"/>
    <property type="evidence" value="ECO:0007669"/>
    <property type="project" value="TreeGrafter"/>
</dbReference>
<dbReference type="STRING" id="196109.A0A136J9C3"/>
<evidence type="ECO:0000256" key="8">
    <source>
        <dbReference type="SAM" id="MobiDB-lite"/>
    </source>
</evidence>
<feature type="region of interest" description="Disordered" evidence="8">
    <location>
        <begin position="1"/>
        <end position="30"/>
    </location>
</feature>
<keyword evidence="3" id="KW-0809">Transit peptide</keyword>
<feature type="region of interest" description="Disordered" evidence="8">
    <location>
        <begin position="357"/>
        <end position="378"/>
    </location>
</feature>
<feature type="compositionally biased region" description="Basic and acidic residues" evidence="8">
    <location>
        <begin position="1"/>
        <end position="13"/>
    </location>
</feature>
<evidence type="ECO:0000313" key="10">
    <source>
        <dbReference type="Proteomes" id="UP000070501"/>
    </source>
</evidence>
<dbReference type="GO" id="GO:0006412">
    <property type="term" value="P:translation"/>
    <property type="evidence" value="ECO:0007669"/>
    <property type="project" value="InterPro"/>
</dbReference>
<dbReference type="EMBL" id="KQ964247">
    <property type="protein sequence ID" value="KXJ93732.1"/>
    <property type="molecule type" value="Genomic_DNA"/>
</dbReference>
<gene>
    <name evidence="9" type="ORF">Micbo1qcDRAFT_158598</name>
</gene>
<evidence type="ECO:0000256" key="6">
    <source>
        <dbReference type="ARBA" id="ARBA00023128"/>
    </source>
</evidence>
<name>A0A136J9C3_9PEZI</name>
<dbReference type="OrthoDB" id="421327at2759"/>
<evidence type="ECO:0000256" key="7">
    <source>
        <dbReference type="ARBA" id="ARBA00045681"/>
    </source>
</evidence>
<dbReference type="GO" id="GO:0046872">
    <property type="term" value="F:metal ion binding"/>
    <property type="evidence" value="ECO:0007669"/>
    <property type="project" value="UniProtKB-KW"/>
</dbReference>
<feature type="compositionally biased region" description="Low complexity" evidence="8">
    <location>
        <begin position="484"/>
        <end position="504"/>
    </location>
</feature>
<dbReference type="Proteomes" id="UP000070501">
    <property type="component" value="Unassembled WGS sequence"/>
</dbReference>
<keyword evidence="4" id="KW-0408">Iron</keyword>
<accession>A0A136J9C3</accession>
<reference evidence="10" key="1">
    <citation type="submission" date="2016-02" db="EMBL/GenBank/DDBJ databases">
        <title>Draft genome sequence of Microdochium bolleyi, a fungal endophyte of beachgrass.</title>
        <authorList>
            <consortium name="DOE Joint Genome Institute"/>
            <person name="David A.S."/>
            <person name="May G."/>
            <person name="Haridas S."/>
            <person name="Lim J."/>
            <person name="Wang M."/>
            <person name="Labutti K."/>
            <person name="Lipzen A."/>
            <person name="Barry K."/>
            <person name="Grigoriev I.V."/>
        </authorList>
    </citation>
    <scope>NUCLEOTIDE SEQUENCE [LARGE SCALE GENOMIC DNA]</scope>
    <source>
        <strain evidence="10">J235TASD1</strain>
    </source>
</reference>
<dbReference type="PANTHER" id="PTHR13184:SF5">
    <property type="entry name" value="METHYLTRANSFERASE-LIKE PROTEIN 17, MITOCHONDRIAL"/>
    <property type="match status" value="1"/>
</dbReference>
<dbReference type="SUPFAM" id="SSF53335">
    <property type="entry name" value="S-adenosyl-L-methionine-dependent methyltransferases"/>
    <property type="match status" value="1"/>
</dbReference>
<keyword evidence="2" id="KW-0479">Metal-binding</keyword>
<dbReference type="InParanoid" id="A0A136J9C3"/>
<comment type="subcellular location">
    <subcellularLocation>
        <location evidence="1">Mitochondrion</location>
    </subcellularLocation>
</comment>